<evidence type="ECO:0000256" key="21">
    <source>
        <dbReference type="ARBA" id="ARBA00043210"/>
    </source>
</evidence>
<dbReference type="Gene3D" id="3.10.129.10">
    <property type="entry name" value="Hotdog Thioesterase"/>
    <property type="match status" value="1"/>
</dbReference>
<dbReference type="GO" id="GO:0005743">
    <property type="term" value="C:mitochondrial inner membrane"/>
    <property type="evidence" value="ECO:0007669"/>
    <property type="project" value="UniProtKB-SubCell"/>
</dbReference>
<dbReference type="GO" id="GO:0006631">
    <property type="term" value="P:fatty acid metabolic process"/>
    <property type="evidence" value="ECO:0007669"/>
    <property type="project" value="UniProtKB-KW"/>
</dbReference>
<evidence type="ECO:0000256" key="14">
    <source>
        <dbReference type="ARBA" id="ARBA00023136"/>
    </source>
</evidence>
<comment type="similarity">
    <text evidence="18">Belongs to the THEM4/THEM5 thioesterase family.</text>
</comment>
<evidence type="ECO:0000256" key="10">
    <source>
        <dbReference type="ARBA" id="ARBA00022832"/>
    </source>
</evidence>
<evidence type="ECO:0000256" key="20">
    <source>
        <dbReference type="ARBA" id="ARBA00040123"/>
    </source>
</evidence>
<comment type="catalytic activity">
    <reaction evidence="24">
        <text>decanoyl-CoA + H2O = decanoate + CoA + H(+)</text>
        <dbReference type="Rhea" id="RHEA:40059"/>
        <dbReference type="ChEBI" id="CHEBI:15377"/>
        <dbReference type="ChEBI" id="CHEBI:15378"/>
        <dbReference type="ChEBI" id="CHEBI:27689"/>
        <dbReference type="ChEBI" id="CHEBI:57287"/>
        <dbReference type="ChEBI" id="CHEBI:61430"/>
    </reaction>
    <physiologicalReaction direction="left-to-right" evidence="24">
        <dbReference type="Rhea" id="RHEA:40060"/>
    </physiologicalReaction>
</comment>
<evidence type="ECO:0000256" key="18">
    <source>
        <dbReference type="ARBA" id="ARBA00038456"/>
    </source>
</evidence>
<dbReference type="GO" id="GO:0005758">
    <property type="term" value="C:mitochondrial intermembrane space"/>
    <property type="evidence" value="ECO:0007669"/>
    <property type="project" value="UniProtKB-SubCell"/>
</dbReference>
<evidence type="ECO:0000256" key="9">
    <source>
        <dbReference type="ARBA" id="ARBA00022801"/>
    </source>
</evidence>
<dbReference type="GO" id="GO:0016787">
    <property type="term" value="F:hydrolase activity"/>
    <property type="evidence" value="ECO:0007669"/>
    <property type="project" value="UniProtKB-KW"/>
</dbReference>
<dbReference type="GO" id="GO:0032587">
    <property type="term" value="C:ruffle membrane"/>
    <property type="evidence" value="ECO:0007669"/>
    <property type="project" value="UniProtKB-SubCell"/>
</dbReference>
<keyword evidence="10" id="KW-0276">Fatty acid metabolism</keyword>
<protein>
    <recommendedName>
        <fullName evidence="20">Acyl-coenzyme A thioesterase THEM4</fullName>
        <ecNumber evidence="19">3.1.2.2</ecNumber>
    </recommendedName>
    <alternativeName>
        <fullName evidence="21">Thioesterase superfamily member 4</fullName>
    </alternativeName>
</protein>
<reference evidence="28" key="1">
    <citation type="submission" date="2021-01" db="EMBL/GenBank/DDBJ databases">
        <authorList>
            <person name="Corre E."/>
            <person name="Pelletier E."/>
            <person name="Niang G."/>
            <person name="Scheremetjew M."/>
            <person name="Finn R."/>
            <person name="Kale V."/>
            <person name="Holt S."/>
            <person name="Cochrane G."/>
            <person name="Meng A."/>
            <person name="Brown T."/>
            <person name="Cohen L."/>
        </authorList>
    </citation>
    <scope>NUCLEOTIDE SEQUENCE</scope>
    <source>
        <strain evidence="28">CCMP2084</strain>
    </source>
</reference>
<dbReference type="InterPro" id="IPR052365">
    <property type="entry name" value="THEM4/THEM5_acyl-CoA_thioest"/>
</dbReference>
<keyword evidence="8" id="KW-0999">Mitochondrion inner membrane</keyword>
<evidence type="ECO:0000256" key="19">
    <source>
        <dbReference type="ARBA" id="ARBA00038848"/>
    </source>
</evidence>
<comment type="catalytic activity">
    <reaction evidence="17">
        <text>(9Z)-octadecenoyl-CoA + H2O = (9Z)-octadecenoate + CoA + H(+)</text>
        <dbReference type="Rhea" id="RHEA:40139"/>
        <dbReference type="ChEBI" id="CHEBI:15377"/>
        <dbReference type="ChEBI" id="CHEBI:15378"/>
        <dbReference type="ChEBI" id="CHEBI:30823"/>
        <dbReference type="ChEBI" id="CHEBI:57287"/>
        <dbReference type="ChEBI" id="CHEBI:57387"/>
    </reaction>
    <physiologicalReaction direction="left-to-right" evidence="17">
        <dbReference type="Rhea" id="RHEA:40140"/>
    </physiologicalReaction>
</comment>
<name>A0A7S2UAM1_9STRA</name>
<evidence type="ECO:0000256" key="12">
    <source>
        <dbReference type="ARBA" id="ARBA00023098"/>
    </source>
</evidence>
<evidence type="ECO:0000256" key="13">
    <source>
        <dbReference type="ARBA" id="ARBA00023128"/>
    </source>
</evidence>
<evidence type="ECO:0000256" key="25">
    <source>
        <dbReference type="ARBA" id="ARBA00048074"/>
    </source>
</evidence>
<keyword evidence="6" id="KW-0963">Cytoplasm</keyword>
<dbReference type="CDD" id="cd03443">
    <property type="entry name" value="PaaI_thioesterase"/>
    <property type="match status" value="1"/>
</dbReference>
<evidence type="ECO:0000313" key="28">
    <source>
        <dbReference type="EMBL" id="CAD9813811.1"/>
    </source>
</evidence>
<comment type="catalytic activity">
    <reaction evidence="25">
        <text>dodecanoyl-CoA + H2O = dodecanoate + CoA + H(+)</text>
        <dbReference type="Rhea" id="RHEA:30135"/>
        <dbReference type="ChEBI" id="CHEBI:15377"/>
        <dbReference type="ChEBI" id="CHEBI:15378"/>
        <dbReference type="ChEBI" id="CHEBI:18262"/>
        <dbReference type="ChEBI" id="CHEBI:57287"/>
        <dbReference type="ChEBI" id="CHEBI:57375"/>
    </reaction>
    <physiologicalReaction direction="left-to-right" evidence="25">
        <dbReference type="Rhea" id="RHEA:30136"/>
    </physiologicalReaction>
</comment>
<keyword evidence="9" id="KW-0378">Hydrolase</keyword>
<comment type="catalytic activity">
    <reaction evidence="22">
        <text>octanoyl-CoA + H2O = octanoate + CoA + H(+)</text>
        <dbReference type="Rhea" id="RHEA:30143"/>
        <dbReference type="ChEBI" id="CHEBI:15377"/>
        <dbReference type="ChEBI" id="CHEBI:15378"/>
        <dbReference type="ChEBI" id="CHEBI:25646"/>
        <dbReference type="ChEBI" id="CHEBI:57287"/>
        <dbReference type="ChEBI" id="CHEBI:57386"/>
    </reaction>
    <physiologicalReaction direction="left-to-right" evidence="22">
        <dbReference type="Rhea" id="RHEA:30144"/>
    </physiologicalReaction>
</comment>
<evidence type="ECO:0000256" key="16">
    <source>
        <dbReference type="ARBA" id="ARBA00035852"/>
    </source>
</evidence>
<accession>A0A7S2UAM1</accession>
<evidence type="ECO:0000256" key="7">
    <source>
        <dbReference type="ARBA" id="ARBA00022703"/>
    </source>
</evidence>
<dbReference type="PANTHER" id="PTHR12418">
    <property type="entry name" value="ACYL-COENZYME A THIOESTERASE THEM4"/>
    <property type="match status" value="1"/>
</dbReference>
<comment type="catalytic activity">
    <reaction evidence="23">
        <text>hexadecanoyl-CoA + H2O = hexadecanoate + CoA + H(+)</text>
        <dbReference type="Rhea" id="RHEA:16645"/>
        <dbReference type="ChEBI" id="CHEBI:7896"/>
        <dbReference type="ChEBI" id="CHEBI:15377"/>
        <dbReference type="ChEBI" id="CHEBI:15378"/>
        <dbReference type="ChEBI" id="CHEBI:57287"/>
        <dbReference type="ChEBI" id="CHEBI:57379"/>
        <dbReference type="EC" id="3.1.2.2"/>
    </reaction>
    <physiologicalReaction direction="left-to-right" evidence="23">
        <dbReference type="Rhea" id="RHEA:16646"/>
    </physiologicalReaction>
</comment>
<dbReference type="AlphaFoldDB" id="A0A7S2UAM1"/>
<comment type="catalytic activity">
    <reaction evidence="26">
        <text>tetradecanoyl-CoA + H2O = tetradecanoate + CoA + H(+)</text>
        <dbReference type="Rhea" id="RHEA:40119"/>
        <dbReference type="ChEBI" id="CHEBI:15377"/>
        <dbReference type="ChEBI" id="CHEBI:15378"/>
        <dbReference type="ChEBI" id="CHEBI:30807"/>
        <dbReference type="ChEBI" id="CHEBI:57287"/>
        <dbReference type="ChEBI" id="CHEBI:57385"/>
    </reaction>
    <physiologicalReaction direction="left-to-right" evidence="26">
        <dbReference type="Rhea" id="RHEA:40120"/>
    </physiologicalReaction>
</comment>
<dbReference type="InterPro" id="IPR006683">
    <property type="entry name" value="Thioestr_dom"/>
</dbReference>
<evidence type="ECO:0000256" key="24">
    <source>
        <dbReference type="ARBA" id="ARBA00047969"/>
    </source>
</evidence>
<keyword evidence="14" id="KW-0472">Membrane</keyword>
<proteinExistence type="inferred from homology"/>
<evidence type="ECO:0000259" key="27">
    <source>
        <dbReference type="Pfam" id="PF03061"/>
    </source>
</evidence>
<sequence>MASRFVVQSRFFSRSMPQVAPFMRHRRKVSWDSSAAAAAAASSLVLFTMVASTTASFLGPNTYNHPRPHSPTKDTTPSPLVTFITSQRRWSEMTHGSLNRVSCEEAISEGENHLEKEEILDNDSATTANSIKKDDEGSYYYERMKPPPRSMAESHAIFGPLMGNTYIERYHVYRRVSLLSGQDEDDRRTKDQVKEQGPVEVAVADIHIGSQLNGHDGIVHGGIASLLFDDAMGWGYDALVQQQRQQQQQQEEDNHIVVTANLTVNYRSPLYSKTSAIMRIYHDKTDGRKVYFRARLESPDGQTLYSEATSLYIKVRPKSSPKNDATQMGTST</sequence>
<evidence type="ECO:0000256" key="5">
    <source>
        <dbReference type="ARBA" id="ARBA00022475"/>
    </source>
</evidence>
<evidence type="ECO:0000256" key="26">
    <source>
        <dbReference type="ARBA" id="ARBA00048180"/>
    </source>
</evidence>
<dbReference type="InterPro" id="IPR029069">
    <property type="entry name" value="HotDog_dom_sf"/>
</dbReference>
<dbReference type="SUPFAM" id="SSF54637">
    <property type="entry name" value="Thioesterase/thiol ester dehydrase-isomerase"/>
    <property type="match status" value="1"/>
</dbReference>
<keyword evidence="7" id="KW-0053">Apoptosis</keyword>
<evidence type="ECO:0000256" key="2">
    <source>
        <dbReference type="ARBA" id="ARBA00004569"/>
    </source>
</evidence>
<evidence type="ECO:0000256" key="4">
    <source>
        <dbReference type="ARBA" id="ARBA00004637"/>
    </source>
</evidence>
<gene>
    <name evidence="28" type="ORF">ASEP1449_LOCUS5636</name>
</gene>
<evidence type="ECO:0000256" key="23">
    <source>
        <dbReference type="ARBA" id="ARBA00047734"/>
    </source>
</evidence>
<organism evidence="28">
    <name type="scientific">Attheya septentrionalis</name>
    <dbReference type="NCBI Taxonomy" id="420275"/>
    <lineage>
        <taxon>Eukaryota</taxon>
        <taxon>Sar</taxon>
        <taxon>Stramenopiles</taxon>
        <taxon>Ochrophyta</taxon>
        <taxon>Bacillariophyta</taxon>
        <taxon>Coscinodiscophyceae</taxon>
        <taxon>Chaetocerotophycidae</taxon>
        <taxon>Chaetocerotales</taxon>
        <taxon>Attheyaceae</taxon>
        <taxon>Attheya</taxon>
    </lineage>
</organism>
<keyword evidence="12" id="KW-0443">Lipid metabolism</keyword>
<keyword evidence="13" id="KW-0496">Mitochondrion</keyword>
<keyword evidence="15" id="KW-0966">Cell projection</keyword>
<dbReference type="EMBL" id="HBHQ01008441">
    <property type="protein sequence ID" value="CAD9813811.1"/>
    <property type="molecule type" value="Transcribed_RNA"/>
</dbReference>
<feature type="domain" description="Thioesterase" evidence="27">
    <location>
        <begin position="217"/>
        <end position="303"/>
    </location>
</feature>
<keyword evidence="5" id="KW-1003">Cell membrane</keyword>
<comment type="subcellular location">
    <subcellularLocation>
        <location evidence="3">Cell projection</location>
        <location evidence="3">Ruffle membrane</location>
    </subcellularLocation>
    <subcellularLocation>
        <location evidence="1">Cytoplasm</location>
    </subcellularLocation>
    <subcellularLocation>
        <location evidence="4">Mitochondrion inner membrane</location>
        <topology evidence="4">Peripheral membrane protein</topology>
    </subcellularLocation>
    <subcellularLocation>
        <location evidence="2">Mitochondrion intermembrane space</location>
    </subcellularLocation>
</comment>
<keyword evidence="11" id="KW-0809">Transit peptide</keyword>
<evidence type="ECO:0000256" key="8">
    <source>
        <dbReference type="ARBA" id="ARBA00022792"/>
    </source>
</evidence>
<evidence type="ECO:0000256" key="15">
    <source>
        <dbReference type="ARBA" id="ARBA00023273"/>
    </source>
</evidence>
<evidence type="ECO:0000256" key="17">
    <source>
        <dbReference type="ARBA" id="ARBA00037002"/>
    </source>
</evidence>
<evidence type="ECO:0000256" key="22">
    <source>
        <dbReference type="ARBA" id="ARBA00047588"/>
    </source>
</evidence>
<dbReference type="Pfam" id="PF03061">
    <property type="entry name" value="4HBT"/>
    <property type="match status" value="1"/>
</dbReference>
<evidence type="ECO:0000256" key="1">
    <source>
        <dbReference type="ARBA" id="ARBA00004496"/>
    </source>
</evidence>
<dbReference type="EC" id="3.1.2.2" evidence="19"/>
<evidence type="ECO:0000256" key="3">
    <source>
        <dbReference type="ARBA" id="ARBA00004632"/>
    </source>
</evidence>
<evidence type="ECO:0000256" key="11">
    <source>
        <dbReference type="ARBA" id="ARBA00022946"/>
    </source>
</evidence>
<comment type="catalytic activity">
    <reaction evidence="16">
        <text>(5Z,8Z,11Z,14Z)-eicosatetraenoyl-CoA + H2O = (5Z,8Z,11Z,14Z)-eicosatetraenoate + CoA + H(+)</text>
        <dbReference type="Rhea" id="RHEA:40151"/>
        <dbReference type="ChEBI" id="CHEBI:15377"/>
        <dbReference type="ChEBI" id="CHEBI:15378"/>
        <dbReference type="ChEBI" id="CHEBI:32395"/>
        <dbReference type="ChEBI" id="CHEBI:57287"/>
        <dbReference type="ChEBI" id="CHEBI:57368"/>
    </reaction>
    <physiologicalReaction direction="left-to-right" evidence="16">
        <dbReference type="Rhea" id="RHEA:40152"/>
    </physiologicalReaction>
</comment>
<evidence type="ECO:0000256" key="6">
    <source>
        <dbReference type="ARBA" id="ARBA00022490"/>
    </source>
</evidence>
<dbReference type="PANTHER" id="PTHR12418:SF19">
    <property type="entry name" value="ACYL-COENZYME A THIOESTERASE THEM4"/>
    <property type="match status" value="1"/>
</dbReference>